<dbReference type="EMBL" id="JADKFW010000004">
    <property type="protein sequence ID" value="MBK9716743.1"/>
    <property type="molecule type" value="Genomic_DNA"/>
</dbReference>
<dbReference type="Proteomes" id="UP000808349">
    <property type="component" value="Unassembled WGS sequence"/>
</dbReference>
<evidence type="ECO:0000259" key="1">
    <source>
        <dbReference type="Pfam" id="PF13847"/>
    </source>
</evidence>
<evidence type="ECO:0000313" key="2">
    <source>
        <dbReference type="EMBL" id="MBK9716743.1"/>
    </source>
</evidence>
<dbReference type="AlphaFoldDB" id="A0A9D7XGI1"/>
<accession>A0A9D7XGI1</accession>
<sequence>MENKSALLQNFFDREIIIEDNFISFKDEHQSIAYNQNQTKDIFSDKWDSTSKMEHVDKLYETQYKWFLSLYGFETEENLKSYLQNKTLIIDTGCGLGYKSSWFNKLAPHAIVIGIDISDSCKIAAENFKDFPNLFFLQANIAETGLKFGASDFVVCDQVIMHTENPALTFKHLAEITSTDGEFACYFYRKKALPRELIDDYFRTQTHAISNDKMWEFSEQLTELGKRLSELNVSFESPDIPLLGIKGGQYDIQRFIYWNFLKCYWNEDWGFDLSKITNFDWYAPSNAQRFSKEEVTDLVSSNNMKIHFWHEEEACYSGRFGKL</sequence>
<keyword evidence="2" id="KW-0489">Methyltransferase</keyword>
<proteinExistence type="predicted"/>
<evidence type="ECO:0000313" key="3">
    <source>
        <dbReference type="Proteomes" id="UP000808349"/>
    </source>
</evidence>
<dbReference type="InterPro" id="IPR025714">
    <property type="entry name" value="Methyltranfer_dom"/>
</dbReference>
<protein>
    <submittedName>
        <fullName evidence="2">Methyltransferase domain-containing protein</fullName>
    </submittedName>
</protein>
<reference evidence="2 3" key="1">
    <citation type="submission" date="2020-10" db="EMBL/GenBank/DDBJ databases">
        <title>Connecting structure to function with the recovery of over 1000 high-quality activated sludge metagenome-assembled genomes encoding full-length rRNA genes using long-read sequencing.</title>
        <authorList>
            <person name="Singleton C.M."/>
            <person name="Petriglieri F."/>
            <person name="Kristensen J.M."/>
            <person name="Kirkegaard R.H."/>
            <person name="Michaelsen T.Y."/>
            <person name="Andersen M.H."/>
            <person name="Karst S.M."/>
            <person name="Dueholm M.S."/>
            <person name="Nielsen P.H."/>
            <person name="Albertsen M."/>
        </authorList>
    </citation>
    <scope>NUCLEOTIDE SEQUENCE [LARGE SCALE GENOMIC DNA]</scope>
    <source>
        <strain evidence="2">Ribe_18-Q3-R11-54_BAT3C.373</strain>
    </source>
</reference>
<organism evidence="2 3">
    <name type="scientific">Candidatus Defluviibacterium haderslevense</name>
    <dbReference type="NCBI Taxonomy" id="2981993"/>
    <lineage>
        <taxon>Bacteria</taxon>
        <taxon>Pseudomonadati</taxon>
        <taxon>Bacteroidota</taxon>
        <taxon>Saprospiria</taxon>
        <taxon>Saprospirales</taxon>
        <taxon>Saprospiraceae</taxon>
        <taxon>Candidatus Defluviibacterium</taxon>
    </lineage>
</organism>
<keyword evidence="2" id="KW-0808">Transferase</keyword>
<dbReference type="GO" id="GO:0032259">
    <property type="term" value="P:methylation"/>
    <property type="evidence" value="ECO:0007669"/>
    <property type="project" value="UniProtKB-KW"/>
</dbReference>
<dbReference type="CDD" id="cd02440">
    <property type="entry name" value="AdoMet_MTases"/>
    <property type="match status" value="1"/>
</dbReference>
<gene>
    <name evidence="2" type="ORF">IPO85_04360</name>
</gene>
<dbReference type="Pfam" id="PF13847">
    <property type="entry name" value="Methyltransf_31"/>
    <property type="match status" value="1"/>
</dbReference>
<name>A0A9D7XGI1_9BACT</name>
<feature type="domain" description="Methyltransferase" evidence="1">
    <location>
        <begin position="86"/>
        <end position="209"/>
    </location>
</feature>
<dbReference type="GO" id="GO:0008168">
    <property type="term" value="F:methyltransferase activity"/>
    <property type="evidence" value="ECO:0007669"/>
    <property type="project" value="UniProtKB-KW"/>
</dbReference>
<dbReference type="SUPFAM" id="SSF53335">
    <property type="entry name" value="S-adenosyl-L-methionine-dependent methyltransferases"/>
    <property type="match status" value="1"/>
</dbReference>
<dbReference type="Gene3D" id="3.40.50.150">
    <property type="entry name" value="Vaccinia Virus protein VP39"/>
    <property type="match status" value="1"/>
</dbReference>
<comment type="caution">
    <text evidence="2">The sequence shown here is derived from an EMBL/GenBank/DDBJ whole genome shotgun (WGS) entry which is preliminary data.</text>
</comment>
<dbReference type="InterPro" id="IPR029063">
    <property type="entry name" value="SAM-dependent_MTases_sf"/>
</dbReference>